<dbReference type="InterPro" id="IPR013096">
    <property type="entry name" value="Cupin_2"/>
</dbReference>
<dbReference type="InterPro" id="IPR011051">
    <property type="entry name" value="RmlC_Cupin_sf"/>
</dbReference>
<accession>A0A8J7M7U4</accession>
<dbReference type="SUPFAM" id="SSF51182">
    <property type="entry name" value="RmlC-like cupins"/>
    <property type="match status" value="1"/>
</dbReference>
<feature type="signal peptide" evidence="1">
    <location>
        <begin position="1"/>
        <end position="20"/>
    </location>
</feature>
<dbReference type="Pfam" id="PF07883">
    <property type="entry name" value="Cupin_2"/>
    <property type="match status" value="1"/>
</dbReference>
<feature type="domain" description="Cupin type-2" evidence="2">
    <location>
        <begin position="70"/>
        <end position="139"/>
    </location>
</feature>
<comment type="caution">
    <text evidence="3">The sequence shown here is derived from an EMBL/GenBank/DDBJ whole genome shotgun (WGS) entry which is preliminary data.</text>
</comment>
<organism evidence="3 4">
    <name type="scientific">Thermohalobaculum xanthum</name>
    <dbReference type="NCBI Taxonomy" id="2753746"/>
    <lineage>
        <taxon>Bacteria</taxon>
        <taxon>Pseudomonadati</taxon>
        <taxon>Pseudomonadota</taxon>
        <taxon>Alphaproteobacteria</taxon>
        <taxon>Rhodobacterales</taxon>
        <taxon>Paracoccaceae</taxon>
        <taxon>Thermohalobaculum</taxon>
    </lineage>
</organism>
<proteinExistence type="predicted"/>
<name>A0A8J7M7U4_9RHOB</name>
<evidence type="ECO:0000313" key="4">
    <source>
        <dbReference type="Proteomes" id="UP000655420"/>
    </source>
</evidence>
<dbReference type="InterPro" id="IPR014710">
    <property type="entry name" value="RmlC-like_jellyroll"/>
</dbReference>
<dbReference type="Proteomes" id="UP000655420">
    <property type="component" value="Unassembled WGS sequence"/>
</dbReference>
<keyword evidence="1" id="KW-0732">Signal</keyword>
<feature type="chain" id="PRO_5035276400" evidence="1">
    <location>
        <begin position="21"/>
        <end position="146"/>
    </location>
</feature>
<dbReference type="AlphaFoldDB" id="A0A8J7M7U4"/>
<evidence type="ECO:0000259" key="2">
    <source>
        <dbReference type="Pfam" id="PF07883"/>
    </source>
</evidence>
<dbReference type="Gene3D" id="2.60.120.10">
    <property type="entry name" value="Jelly Rolls"/>
    <property type="match status" value="1"/>
</dbReference>
<protein>
    <submittedName>
        <fullName evidence="3">Cupin domain-containing protein</fullName>
    </submittedName>
</protein>
<reference evidence="3" key="1">
    <citation type="submission" date="2020-12" db="EMBL/GenBank/DDBJ databases">
        <title>Bacterial taxonomy.</title>
        <authorList>
            <person name="Pan X."/>
        </authorList>
    </citation>
    <scope>NUCLEOTIDE SEQUENCE</scope>
    <source>
        <strain evidence="3">M0105</strain>
    </source>
</reference>
<gene>
    <name evidence="3" type="ORF">H0I76_09815</name>
</gene>
<evidence type="ECO:0000256" key="1">
    <source>
        <dbReference type="SAM" id="SignalP"/>
    </source>
</evidence>
<evidence type="ECO:0000313" key="3">
    <source>
        <dbReference type="EMBL" id="MBK0399487.1"/>
    </source>
</evidence>
<keyword evidence="4" id="KW-1185">Reference proteome</keyword>
<sequence length="146" mass="15622">MQKLLIGVIALVGTATFAAAGECPADQVIAAAMTGDGHTEGKGVTDVVLAVNELGAHYPELASRDQRVRMLTIEPGGEVPWHSHADRPALIYVVSGEIVEYRSTCATPIVHRIGEVAAEIGHLEHWWRNETAEPVVLIAADLPRAE</sequence>
<dbReference type="EMBL" id="JAEHHL010000006">
    <property type="protein sequence ID" value="MBK0399487.1"/>
    <property type="molecule type" value="Genomic_DNA"/>
</dbReference>
<dbReference type="RefSeq" id="WP_200609698.1">
    <property type="nucleotide sequence ID" value="NZ_JAEHHL010000006.1"/>
</dbReference>